<dbReference type="SUPFAM" id="SSF51445">
    <property type="entry name" value="(Trans)glycosidases"/>
    <property type="match status" value="1"/>
</dbReference>
<evidence type="ECO:0000256" key="4">
    <source>
        <dbReference type="RuleBase" id="RU361188"/>
    </source>
</evidence>
<dbReference type="Gene3D" id="3.20.20.80">
    <property type="entry name" value="Glycosidases"/>
    <property type="match status" value="1"/>
</dbReference>
<dbReference type="RefSeq" id="WP_064036087.1">
    <property type="nucleotide sequence ID" value="NZ_LUUH01000037.1"/>
</dbReference>
<gene>
    <name evidence="7" type="ORF">A1353_09515</name>
</gene>
<keyword evidence="2" id="KW-0732">Signal</keyword>
<accession>A0A177MMU1</accession>
<evidence type="ECO:0000256" key="2">
    <source>
        <dbReference type="ARBA" id="ARBA00022729"/>
    </source>
</evidence>
<dbReference type="InterPro" id="IPR017853">
    <property type="entry name" value="GH"/>
</dbReference>
<keyword evidence="3 4" id="KW-0378">Hydrolase</keyword>
<protein>
    <submittedName>
        <fullName evidence="7">Glucosylceramidase</fullName>
    </submittedName>
</protein>
<dbReference type="Proteomes" id="UP000077763">
    <property type="component" value="Unassembled WGS sequence"/>
</dbReference>
<dbReference type="PANTHER" id="PTHR11069">
    <property type="entry name" value="GLUCOSYLCERAMIDASE"/>
    <property type="match status" value="1"/>
</dbReference>
<evidence type="ECO:0000313" key="7">
    <source>
        <dbReference type="EMBL" id="OAI06240.1"/>
    </source>
</evidence>
<dbReference type="GO" id="GO:0004348">
    <property type="term" value="F:glucosylceramidase activity"/>
    <property type="evidence" value="ECO:0007669"/>
    <property type="project" value="InterPro"/>
</dbReference>
<evidence type="ECO:0000259" key="5">
    <source>
        <dbReference type="Pfam" id="PF02055"/>
    </source>
</evidence>
<evidence type="ECO:0000259" key="6">
    <source>
        <dbReference type="Pfam" id="PF17189"/>
    </source>
</evidence>
<dbReference type="Pfam" id="PF17189">
    <property type="entry name" value="Glyco_hydro_30C"/>
    <property type="match status" value="1"/>
</dbReference>
<comment type="similarity">
    <text evidence="1 4">Belongs to the glycosyl hydrolase 30 family.</text>
</comment>
<sequence>MSEQINAFQSLSSESEEGSPVEVWLTTADQQALFDRQASSLGFNDNTGDLPVIAINTEDSYQPMEGFGFSLTGGSAMLIAALPDAERQALLRELFLPEGDGIGVSCLRLSIGASDLSERCFSYDDVPDGQTDLELAQFDLNGGDLEVIPLLQKILALNPSIRIIATAWSAPRWMKTNQAFVGGKLKTEYYGIYAAYLVKYLQTMREQGIVIHAITPQNEPLNQKNEPSMIMEAGEQAEFVKHHLGPALRNAGLADVELFCWDHNCDVKEYPLTVFADADARQYLSGSAWHLYGGDISVLSEMHQAYPDMKLYFTEQWVGSDGEFDGDLMWHSRHVLIGSLRNWSRAVLEWNLASDPFCGPHTPGGEARCVGALTIDGDQVTRNVAYYVIAHATKFVRPGSVRIHSSDPSDLLNVAFLTPAGAIVLIVLNDTADPQAFAIQYQGKSALFTLPAKSVATYVWTA</sequence>
<feature type="domain" description="Glycosyl hydrolase family 30 TIM-barrel" evidence="5">
    <location>
        <begin position="65"/>
        <end position="396"/>
    </location>
</feature>
<dbReference type="Gene3D" id="2.60.40.1180">
    <property type="entry name" value="Golgi alpha-mannosidase II"/>
    <property type="match status" value="1"/>
</dbReference>
<name>A0A177MMU1_METMH</name>
<dbReference type="InterPro" id="IPR033452">
    <property type="entry name" value="GH30_C"/>
</dbReference>
<evidence type="ECO:0000256" key="3">
    <source>
        <dbReference type="ARBA" id="ARBA00022801"/>
    </source>
</evidence>
<dbReference type="InterPro" id="IPR001139">
    <property type="entry name" value="Glyco_hydro_30"/>
</dbReference>
<evidence type="ECO:0000256" key="1">
    <source>
        <dbReference type="ARBA" id="ARBA00005382"/>
    </source>
</evidence>
<comment type="caution">
    <text evidence="7">The sequence shown here is derived from an EMBL/GenBank/DDBJ whole genome shotgun (WGS) entry which is preliminary data.</text>
</comment>
<proteinExistence type="inferred from homology"/>
<feature type="domain" description="Glycosyl hydrolase family 30 beta sandwich" evidence="6">
    <location>
        <begin position="399"/>
        <end position="458"/>
    </location>
</feature>
<dbReference type="InterPro" id="IPR013780">
    <property type="entry name" value="Glyco_hydro_b"/>
</dbReference>
<dbReference type="AlphaFoldDB" id="A0A177MMU1"/>
<dbReference type="GO" id="GO:0006680">
    <property type="term" value="P:glucosylceramide catabolic process"/>
    <property type="evidence" value="ECO:0007669"/>
    <property type="project" value="TreeGrafter"/>
</dbReference>
<dbReference type="PANTHER" id="PTHR11069:SF23">
    <property type="entry name" value="LYSOSOMAL ACID GLUCOSYLCERAMIDASE"/>
    <property type="match status" value="1"/>
</dbReference>
<reference evidence="7 8" key="1">
    <citation type="submission" date="2016-03" db="EMBL/GenBank/DDBJ databases">
        <authorList>
            <person name="Ploux O."/>
        </authorList>
    </citation>
    <scope>NUCLEOTIDE SEQUENCE [LARGE SCALE GENOMIC DNA]</scope>
    <source>
        <strain evidence="7 8">R-45371</strain>
    </source>
</reference>
<keyword evidence="4" id="KW-0326">Glycosidase</keyword>
<dbReference type="GO" id="GO:0016020">
    <property type="term" value="C:membrane"/>
    <property type="evidence" value="ECO:0007669"/>
    <property type="project" value="GOC"/>
</dbReference>
<dbReference type="Pfam" id="PF02055">
    <property type="entry name" value="Glyco_hydro_30"/>
    <property type="match status" value="1"/>
</dbReference>
<dbReference type="InterPro" id="IPR033453">
    <property type="entry name" value="Glyco_hydro_30_TIM-barrel"/>
</dbReference>
<dbReference type="EMBL" id="LUUH01000037">
    <property type="protein sequence ID" value="OAI06240.1"/>
    <property type="molecule type" value="Genomic_DNA"/>
</dbReference>
<organism evidence="7 8">
    <name type="scientific">Methylomonas methanica</name>
    <dbReference type="NCBI Taxonomy" id="421"/>
    <lineage>
        <taxon>Bacteria</taxon>
        <taxon>Pseudomonadati</taxon>
        <taxon>Pseudomonadota</taxon>
        <taxon>Gammaproteobacteria</taxon>
        <taxon>Methylococcales</taxon>
        <taxon>Methylococcaceae</taxon>
        <taxon>Methylomonas</taxon>
    </lineage>
</organism>
<evidence type="ECO:0000313" key="8">
    <source>
        <dbReference type="Proteomes" id="UP000077763"/>
    </source>
</evidence>